<evidence type="ECO:0000313" key="4">
    <source>
        <dbReference type="EMBL" id="PZE21903.1"/>
    </source>
</evidence>
<dbReference type="OrthoDB" id="1954033at2"/>
<dbReference type="Pfam" id="PF10646">
    <property type="entry name" value="Germane"/>
    <property type="match status" value="1"/>
</dbReference>
<evidence type="ECO:0000256" key="2">
    <source>
        <dbReference type="SAM" id="SignalP"/>
    </source>
</evidence>
<dbReference type="Proteomes" id="UP000214746">
    <property type="component" value="Unassembled WGS sequence"/>
</dbReference>
<reference evidence="4" key="1">
    <citation type="submission" date="2018-06" db="EMBL/GenBank/DDBJ databases">
        <title>Paenibacillus xerothermodurans sp. nov. an extremely dry heat resistant spore forming bacterium isolated from the soil of Cape Canaveral, Florida.</title>
        <authorList>
            <person name="Seuylemezian A."/>
            <person name="Kaur N."/>
            <person name="Patil P."/>
            <person name="Patil P."/>
            <person name="Mayilraj S."/>
            <person name="Vaishampayan P."/>
        </authorList>
    </citation>
    <scope>NUCLEOTIDE SEQUENCE [LARGE SCALE GENOMIC DNA]</scope>
    <source>
        <strain evidence="4">ATCC 27380</strain>
    </source>
</reference>
<dbReference type="InterPro" id="IPR019606">
    <property type="entry name" value="GerMN"/>
</dbReference>
<feature type="signal peptide" evidence="2">
    <location>
        <begin position="1"/>
        <end position="23"/>
    </location>
</feature>
<evidence type="ECO:0000259" key="3">
    <source>
        <dbReference type="Pfam" id="PF10646"/>
    </source>
</evidence>
<comment type="caution">
    <text evidence="4">The sequence shown here is derived from an EMBL/GenBank/DDBJ whole genome shotgun (WGS) entry which is preliminary data.</text>
</comment>
<dbReference type="PROSITE" id="PS51257">
    <property type="entry name" value="PROKAR_LIPOPROTEIN"/>
    <property type="match status" value="1"/>
</dbReference>
<protein>
    <recommendedName>
        <fullName evidence="3">GerMN domain-containing protein</fullName>
    </recommendedName>
</protein>
<accession>A0A2W1NT99</accession>
<feature type="chain" id="PRO_5038376317" description="GerMN domain-containing protein" evidence="2">
    <location>
        <begin position="24"/>
        <end position="185"/>
    </location>
</feature>
<dbReference type="AlphaFoldDB" id="A0A2W1NT99"/>
<evidence type="ECO:0000256" key="1">
    <source>
        <dbReference type="SAM" id="MobiDB-lite"/>
    </source>
</evidence>
<evidence type="ECO:0000313" key="5">
    <source>
        <dbReference type="Proteomes" id="UP000214746"/>
    </source>
</evidence>
<dbReference type="RefSeq" id="WP_089199045.1">
    <property type="nucleotide sequence ID" value="NZ_NHRJ02000002.1"/>
</dbReference>
<feature type="compositionally biased region" description="Polar residues" evidence="1">
    <location>
        <begin position="31"/>
        <end position="46"/>
    </location>
</feature>
<sequence>MHYRLLNAAVLSVAMLALLSACGQVKDPAGDSSTPEPTQMNGSRTPPASAAAQHHRQMNVKVYYGDVDAERLIEHETTISYQEDTDKYAYAIKLLGESDDSERVALFKGFTVKSAQFKDGLLTVDMSMAPEARVGSGGEALLLDALKKTVFQFSEVQSLELLMDGQAVESLMGHVELPHPIQRGT</sequence>
<keyword evidence="5" id="KW-1185">Reference proteome</keyword>
<keyword evidence="2" id="KW-0732">Signal</keyword>
<organism evidence="4 5">
    <name type="scientific">Paenibacillus xerothermodurans</name>
    <dbReference type="NCBI Taxonomy" id="1977292"/>
    <lineage>
        <taxon>Bacteria</taxon>
        <taxon>Bacillati</taxon>
        <taxon>Bacillota</taxon>
        <taxon>Bacilli</taxon>
        <taxon>Bacillales</taxon>
        <taxon>Paenibacillaceae</taxon>
        <taxon>Paenibacillus</taxon>
    </lineage>
</organism>
<dbReference type="EMBL" id="NHRJ02000002">
    <property type="protein sequence ID" value="PZE21903.1"/>
    <property type="molecule type" value="Genomic_DNA"/>
</dbReference>
<name>A0A2W1NT99_PAEXE</name>
<gene>
    <name evidence="4" type="ORF">CBW46_005740</name>
</gene>
<feature type="region of interest" description="Disordered" evidence="1">
    <location>
        <begin position="26"/>
        <end position="52"/>
    </location>
</feature>
<feature type="domain" description="GerMN" evidence="3">
    <location>
        <begin position="61"/>
        <end position="169"/>
    </location>
</feature>
<proteinExistence type="predicted"/>